<dbReference type="Proteomes" id="UP000030635">
    <property type="component" value="Chromosome"/>
</dbReference>
<evidence type="ECO:0000313" key="3">
    <source>
        <dbReference type="EMBL" id="AIY83648.1"/>
    </source>
</evidence>
<evidence type="ECO:0000256" key="1">
    <source>
        <dbReference type="ARBA" id="ARBA00022679"/>
    </source>
</evidence>
<organism evidence="3 4">
    <name type="scientific">Clostridium baratii str. Sullivan</name>
    <dbReference type="NCBI Taxonomy" id="1415775"/>
    <lineage>
        <taxon>Bacteria</taxon>
        <taxon>Bacillati</taxon>
        <taxon>Bacillota</taxon>
        <taxon>Clostridia</taxon>
        <taxon>Eubacteriales</taxon>
        <taxon>Clostridiaceae</taxon>
        <taxon>Clostridium</taxon>
    </lineage>
</organism>
<dbReference type="GO" id="GO:0009401">
    <property type="term" value="P:phosphoenolpyruvate-dependent sugar phosphotransferase system"/>
    <property type="evidence" value="ECO:0007669"/>
    <property type="project" value="InterPro"/>
</dbReference>
<dbReference type="Pfam" id="PF03610">
    <property type="entry name" value="EIIA-man"/>
    <property type="match status" value="1"/>
</dbReference>
<dbReference type="InterPro" id="IPR051471">
    <property type="entry name" value="Bacterial_PTS_sugar_comp"/>
</dbReference>
<dbReference type="GO" id="GO:0016740">
    <property type="term" value="F:transferase activity"/>
    <property type="evidence" value="ECO:0007669"/>
    <property type="project" value="UniProtKB-KW"/>
</dbReference>
<dbReference type="PANTHER" id="PTHR33799">
    <property type="entry name" value="PTS PERMEASE-RELATED-RELATED"/>
    <property type="match status" value="1"/>
</dbReference>
<keyword evidence="1" id="KW-0808">Transferase</keyword>
<dbReference type="PROSITE" id="PS51096">
    <property type="entry name" value="PTS_EIIA_TYPE_4"/>
    <property type="match status" value="1"/>
</dbReference>
<proteinExistence type="predicted"/>
<dbReference type="OrthoDB" id="2291049at2"/>
<dbReference type="PANTHER" id="PTHR33799:SF1">
    <property type="entry name" value="PTS SYSTEM MANNOSE-SPECIFIC EIIAB COMPONENT-RELATED"/>
    <property type="match status" value="1"/>
</dbReference>
<sequence length="136" mass="14858">MKILIVGHGEYASGIKSAIKLLTGVDEGIDAINLNEELTHDKFTDMIHSYVNENKDLIIFADITGGAPFQITSREVLLNEESDNQYVIGGVSVGCILDIVMKTLVISADEDIRETIESSLEGLKDMSSIICRKDLA</sequence>
<dbReference type="GO" id="GO:0016020">
    <property type="term" value="C:membrane"/>
    <property type="evidence" value="ECO:0007669"/>
    <property type="project" value="InterPro"/>
</dbReference>
<name>A0A0A7FVN6_9CLOT</name>
<dbReference type="InterPro" id="IPR036662">
    <property type="entry name" value="PTS_EIIA_man-typ_sf"/>
</dbReference>
<dbReference type="Gene3D" id="3.40.50.510">
    <property type="entry name" value="Phosphotransferase system, mannose-type IIA component"/>
    <property type="match status" value="1"/>
</dbReference>
<evidence type="ECO:0000259" key="2">
    <source>
        <dbReference type="PROSITE" id="PS51096"/>
    </source>
</evidence>
<reference evidence="3 4" key="1">
    <citation type="journal article" date="2015" name="Infect. Genet. Evol.">
        <title>Genomic sequences of six botulinum neurotoxin-producing strains representing three clostridial species illustrate the mobility and diversity of botulinum neurotoxin genes.</title>
        <authorList>
            <person name="Smith T.J."/>
            <person name="Hill K.K."/>
            <person name="Xie G."/>
            <person name="Foley B.T."/>
            <person name="Williamson C.H."/>
            <person name="Foster J.T."/>
            <person name="Johnson S.L."/>
            <person name="Chertkov O."/>
            <person name="Teshima H."/>
            <person name="Gibbons H.S."/>
            <person name="Johnsky L.A."/>
            <person name="Karavis M.A."/>
            <person name="Smith L.A."/>
        </authorList>
    </citation>
    <scope>NUCLEOTIDE SEQUENCE [LARGE SCALE GENOMIC DNA]</scope>
    <source>
        <strain evidence="3">Sullivan</strain>
    </source>
</reference>
<dbReference type="RefSeq" id="WP_039316305.1">
    <property type="nucleotide sequence ID" value="NZ_CP006905.1"/>
</dbReference>
<gene>
    <name evidence="3" type="ORF">U729_2954</name>
</gene>
<dbReference type="EMBL" id="CP006905">
    <property type="protein sequence ID" value="AIY83648.1"/>
    <property type="molecule type" value="Genomic_DNA"/>
</dbReference>
<dbReference type="SUPFAM" id="SSF53062">
    <property type="entry name" value="PTS system fructose IIA component-like"/>
    <property type="match status" value="1"/>
</dbReference>
<dbReference type="InterPro" id="IPR004701">
    <property type="entry name" value="PTS_EIIA_man-typ"/>
</dbReference>
<accession>A0A0A7FVN6</accession>
<dbReference type="HOGENOM" id="CLU_123235_1_2_9"/>
<keyword evidence="4" id="KW-1185">Reference proteome</keyword>
<feature type="domain" description="PTS EIIA type-4" evidence="2">
    <location>
        <begin position="1"/>
        <end position="127"/>
    </location>
</feature>
<evidence type="ECO:0000313" key="4">
    <source>
        <dbReference type="Proteomes" id="UP000030635"/>
    </source>
</evidence>
<protein>
    <submittedName>
        <fullName evidence="3">PTS system fructose IIA component family protein</fullName>
    </submittedName>
</protein>
<dbReference type="eggNOG" id="COG2893">
    <property type="taxonomic scope" value="Bacteria"/>
</dbReference>
<dbReference type="KEGG" id="cbv:U729_2954"/>
<dbReference type="AlphaFoldDB" id="A0A0A7FVN6"/>